<dbReference type="AlphaFoldDB" id="A0AAE1U2X6"/>
<evidence type="ECO:0000313" key="2">
    <source>
        <dbReference type="Proteomes" id="UP001292094"/>
    </source>
</evidence>
<accession>A0AAE1U2X6</accession>
<dbReference type="EMBL" id="JAWZYT010002470">
    <property type="protein sequence ID" value="KAK4304144.1"/>
    <property type="molecule type" value="Genomic_DNA"/>
</dbReference>
<organism evidence="1 2">
    <name type="scientific">Petrolisthes manimaculis</name>
    <dbReference type="NCBI Taxonomy" id="1843537"/>
    <lineage>
        <taxon>Eukaryota</taxon>
        <taxon>Metazoa</taxon>
        <taxon>Ecdysozoa</taxon>
        <taxon>Arthropoda</taxon>
        <taxon>Crustacea</taxon>
        <taxon>Multicrustacea</taxon>
        <taxon>Malacostraca</taxon>
        <taxon>Eumalacostraca</taxon>
        <taxon>Eucarida</taxon>
        <taxon>Decapoda</taxon>
        <taxon>Pleocyemata</taxon>
        <taxon>Anomura</taxon>
        <taxon>Galatheoidea</taxon>
        <taxon>Porcellanidae</taxon>
        <taxon>Petrolisthes</taxon>
    </lineage>
</organism>
<keyword evidence="2" id="KW-1185">Reference proteome</keyword>
<protein>
    <submittedName>
        <fullName evidence="1">Uncharacterized protein</fullName>
    </submittedName>
</protein>
<reference evidence="1" key="1">
    <citation type="submission" date="2023-11" db="EMBL/GenBank/DDBJ databases">
        <title>Genome assemblies of two species of porcelain crab, Petrolisthes cinctipes and Petrolisthes manimaculis (Anomura: Porcellanidae).</title>
        <authorList>
            <person name="Angst P."/>
        </authorList>
    </citation>
    <scope>NUCLEOTIDE SEQUENCE</scope>
    <source>
        <strain evidence="1">PB745_02</strain>
        <tissue evidence="1">Gill</tissue>
    </source>
</reference>
<comment type="caution">
    <text evidence="1">The sequence shown here is derived from an EMBL/GenBank/DDBJ whole genome shotgun (WGS) entry which is preliminary data.</text>
</comment>
<sequence length="102" mass="10758">MVSVDEGNCEAFMGQGSGQHPGTVVSDSGAVCEGKRLDKTVCDNRQVVSRIQDKGGGNIARPTARLPLTDQATVDNAAKPPTAPSFTSLVLHYKLFLLQISS</sequence>
<proteinExistence type="predicted"/>
<name>A0AAE1U2X6_9EUCA</name>
<dbReference type="Proteomes" id="UP001292094">
    <property type="component" value="Unassembled WGS sequence"/>
</dbReference>
<evidence type="ECO:0000313" key="1">
    <source>
        <dbReference type="EMBL" id="KAK4304144.1"/>
    </source>
</evidence>
<gene>
    <name evidence="1" type="ORF">Pmani_023893</name>
</gene>